<reference evidence="1 2" key="1">
    <citation type="submission" date="2023-01" db="EMBL/GenBank/DDBJ databases">
        <authorList>
            <person name="Badireddy M."/>
            <person name="Benala M."/>
            <person name="Vaiyapuri M."/>
            <person name="Raveendran K."/>
            <person name="Visnu V."/>
        </authorList>
    </citation>
    <scope>NUCLEOTIDE SEQUENCE [LARGE SCALE GENOMIC DNA]</scope>
</reference>
<protein>
    <submittedName>
        <fullName evidence="1">Uncharacterized protein</fullName>
    </submittedName>
</protein>
<keyword evidence="2" id="KW-1185">Reference proteome</keyword>
<accession>A0AAF0CKC7</accession>
<dbReference type="EMBL" id="OQ302138">
    <property type="protein sequence ID" value="WDS60823.1"/>
    <property type="molecule type" value="Genomic_DNA"/>
</dbReference>
<sequence>MRTKVINNATLHNDWDDLQTHQFLVVWHSSGKTCDVFVMGGADYGGGVLQYGENMDSVAVETLIHSNTTCYDQYRSILDAVKEHNDGT</sequence>
<organism evidence="1 2">
    <name type="scientific">Vibrio phage VP9</name>
    <dbReference type="NCBI Taxonomy" id="3025410"/>
    <lineage>
        <taxon>Viruses</taxon>
        <taxon>Duplodnaviria</taxon>
        <taxon>Heunggongvirae</taxon>
        <taxon>Uroviricota</taxon>
        <taxon>Caudoviricetes</taxon>
        <taxon>Autographivirales</taxon>
        <taxon>Autoscriptoviridae</taxon>
        <taxon>Maculvirus</taxon>
        <taxon>Maculvirus VP9</taxon>
    </lineage>
</organism>
<proteinExistence type="predicted"/>
<evidence type="ECO:0000313" key="2">
    <source>
        <dbReference type="Proteomes" id="UP001218392"/>
    </source>
</evidence>
<dbReference type="Proteomes" id="UP001218392">
    <property type="component" value="Segment"/>
</dbReference>
<evidence type="ECO:0000313" key="1">
    <source>
        <dbReference type="EMBL" id="WDS60823.1"/>
    </source>
</evidence>
<name>A0AAF0CKC7_9CAUD</name>